<reference evidence="1 2" key="1">
    <citation type="submission" date="2017-04" db="EMBL/GenBank/DDBJ databases">
        <title>The genome sequence of Parageobacillus galactosidasius DSM 18751.</title>
        <authorList>
            <person name="Ramaloko W.T."/>
            <person name="Koen N."/>
            <person name="Polliack S."/>
            <person name="Aliyu H."/>
            <person name="Lebre P."/>
            <person name="Mohr T."/>
            <person name="Oswald F."/>
            <person name="Zwick M."/>
            <person name="Neumann A."/>
            <person name="Syldatk C."/>
            <person name="Cowan D."/>
            <person name="De Maayer P."/>
        </authorList>
    </citation>
    <scope>NUCLEOTIDE SEQUENCE [LARGE SCALE GENOMIC DNA]</scope>
    <source>
        <strain evidence="1 2">DSM 18751</strain>
    </source>
</reference>
<evidence type="ECO:0000313" key="1">
    <source>
        <dbReference type="EMBL" id="OXB94699.1"/>
    </source>
</evidence>
<evidence type="ECO:0000313" key="2">
    <source>
        <dbReference type="Proteomes" id="UP000198394"/>
    </source>
</evidence>
<protein>
    <submittedName>
        <fullName evidence="1">Uncharacterized protein</fullName>
    </submittedName>
</protein>
<organism evidence="1 2">
    <name type="scientific">Parageobacillus galactosidasius</name>
    <dbReference type="NCBI Taxonomy" id="883812"/>
    <lineage>
        <taxon>Bacteria</taxon>
        <taxon>Bacillati</taxon>
        <taxon>Bacillota</taxon>
        <taxon>Bacilli</taxon>
        <taxon>Bacillales</taxon>
        <taxon>Anoxybacillaceae</taxon>
        <taxon>Parageobacillus</taxon>
    </lineage>
</organism>
<comment type="caution">
    <text evidence="1">The sequence shown here is derived from an EMBL/GenBank/DDBJ whole genome shotgun (WGS) entry which is preliminary data.</text>
</comment>
<name>A0A226QTG0_9BACL</name>
<keyword evidence="2" id="KW-1185">Reference proteome</keyword>
<dbReference type="AlphaFoldDB" id="A0A226QTG0"/>
<proteinExistence type="predicted"/>
<dbReference type="Proteomes" id="UP000198394">
    <property type="component" value="Unassembled WGS sequence"/>
</dbReference>
<gene>
    <name evidence="1" type="ORF">B9L23_07480</name>
</gene>
<sequence length="155" mass="18422">MIEKRMRRIGNKKNFMLESQANELKENKELVIMNKKTDGGVTTIDLILEPDKFDQFGSECRLTYDEYIDVLNEFIEEEEDTWHELRMKDQVNETRDRIIAATMIKYAKEHYGIKEEDFNGKDINYLKRYDEKGRFLGEAVIVTLTLIPEMNMKVK</sequence>
<dbReference type="EMBL" id="NDYL01000001">
    <property type="protein sequence ID" value="OXB94699.1"/>
    <property type="molecule type" value="Genomic_DNA"/>
</dbReference>
<accession>A0A226QTG0</accession>